<reference evidence="1" key="1">
    <citation type="journal article" date="2012" name="Nat. Biotechnol.">
        <title>Draft genome sequence of pigeonpea (Cajanus cajan), an orphan legume crop of resource-poor farmers.</title>
        <authorList>
            <person name="Varshney R.K."/>
            <person name="Chen W."/>
            <person name="Li Y."/>
            <person name="Bharti A.K."/>
            <person name="Saxena R.K."/>
            <person name="Schlueter J.A."/>
            <person name="Donoghue M.T."/>
            <person name="Azam S."/>
            <person name="Fan G."/>
            <person name="Whaley A.M."/>
            <person name="Farmer A.D."/>
            <person name="Sheridan J."/>
            <person name="Iwata A."/>
            <person name="Tuteja R."/>
            <person name="Penmetsa R.V."/>
            <person name="Wu W."/>
            <person name="Upadhyaya H.D."/>
            <person name="Yang S.P."/>
            <person name="Shah T."/>
            <person name="Saxena K.B."/>
            <person name="Michael T."/>
            <person name="McCombie W.R."/>
            <person name="Yang B."/>
            <person name="Zhang G."/>
            <person name="Yang H."/>
            <person name="Wang J."/>
            <person name="Spillane C."/>
            <person name="Cook D.R."/>
            <person name="May G.D."/>
            <person name="Xu X."/>
            <person name="Jackson S.A."/>
        </authorList>
    </citation>
    <scope>NUCLEOTIDE SEQUENCE [LARGE SCALE GENOMIC DNA]</scope>
</reference>
<protein>
    <recommendedName>
        <fullName evidence="3">Transposon Ty3-I Gag-Pol polyprotein</fullName>
    </recommendedName>
</protein>
<dbReference type="Proteomes" id="UP000075243">
    <property type="component" value="Unassembled WGS sequence"/>
</dbReference>
<sequence>MARGNKVEQNPNLCGTSLEHEDNLSLEMQRLMDQENRIIQPYQEEIEKINLGEEADKREISISTKIKKEVRDRLINLMKEYVDIFAWSYHDMSGLDREIVKQKLPIKDRIPTLKSAMDKHQRRIKRAFDKKVQPRPFEEGDLVLKKLLPAQKDKIGKWTPNYEGPYVVKRAFSRGALILTNMDES</sequence>
<name>A0A151RXR7_CAJCA</name>
<evidence type="ECO:0008006" key="3">
    <source>
        <dbReference type="Google" id="ProtNLM"/>
    </source>
</evidence>
<keyword evidence="2" id="KW-1185">Reference proteome</keyword>
<dbReference type="AlphaFoldDB" id="A0A151RXR7"/>
<dbReference type="EMBL" id="KQ483530">
    <property type="protein sequence ID" value="KYP47342.1"/>
    <property type="molecule type" value="Genomic_DNA"/>
</dbReference>
<dbReference type="Gramene" id="C.cajan_33794.t">
    <property type="protein sequence ID" value="C.cajan_33794.t"/>
    <property type="gene ID" value="C.cajan_33794"/>
</dbReference>
<evidence type="ECO:0000313" key="2">
    <source>
        <dbReference type="Proteomes" id="UP000075243"/>
    </source>
</evidence>
<accession>A0A151RXR7</accession>
<evidence type="ECO:0000313" key="1">
    <source>
        <dbReference type="EMBL" id="KYP47342.1"/>
    </source>
</evidence>
<proteinExistence type="predicted"/>
<gene>
    <name evidence="1" type="ORF">KK1_031025</name>
</gene>
<organism evidence="1 2">
    <name type="scientific">Cajanus cajan</name>
    <name type="common">Pigeon pea</name>
    <name type="synonym">Cajanus indicus</name>
    <dbReference type="NCBI Taxonomy" id="3821"/>
    <lineage>
        <taxon>Eukaryota</taxon>
        <taxon>Viridiplantae</taxon>
        <taxon>Streptophyta</taxon>
        <taxon>Embryophyta</taxon>
        <taxon>Tracheophyta</taxon>
        <taxon>Spermatophyta</taxon>
        <taxon>Magnoliopsida</taxon>
        <taxon>eudicotyledons</taxon>
        <taxon>Gunneridae</taxon>
        <taxon>Pentapetalae</taxon>
        <taxon>rosids</taxon>
        <taxon>fabids</taxon>
        <taxon>Fabales</taxon>
        <taxon>Fabaceae</taxon>
        <taxon>Papilionoideae</taxon>
        <taxon>50 kb inversion clade</taxon>
        <taxon>NPAAA clade</taxon>
        <taxon>indigoferoid/millettioid clade</taxon>
        <taxon>Phaseoleae</taxon>
        <taxon>Cajanus</taxon>
    </lineage>
</organism>